<dbReference type="PANTHER" id="PTHR36152">
    <property type="entry name" value="CYTOPLASMIC PROTEIN-RELATED"/>
    <property type="match status" value="1"/>
</dbReference>
<dbReference type="SUPFAM" id="SSF141452">
    <property type="entry name" value="Hcp1-like"/>
    <property type="match status" value="1"/>
</dbReference>
<dbReference type="PANTHER" id="PTHR36152:SF5">
    <property type="entry name" value="PROTEIN HCP1"/>
    <property type="match status" value="1"/>
</dbReference>
<dbReference type="Pfam" id="PF05638">
    <property type="entry name" value="T6SS_HCP"/>
    <property type="match status" value="1"/>
</dbReference>
<reference evidence="1 2" key="1">
    <citation type="submission" date="2019-11" db="EMBL/GenBank/DDBJ databases">
        <authorList>
            <person name="Holert J."/>
        </authorList>
    </citation>
    <scope>NUCLEOTIDE SEQUENCE [LARGE SCALE GENOMIC DNA]</scope>
    <source>
        <strain evidence="1">BC5_2</strain>
    </source>
</reference>
<organism evidence="1 2">
    <name type="scientific">BD1-7 clade bacterium</name>
    <dbReference type="NCBI Taxonomy" id="2029982"/>
    <lineage>
        <taxon>Bacteria</taxon>
        <taxon>Pseudomonadati</taxon>
        <taxon>Pseudomonadota</taxon>
        <taxon>Gammaproteobacteria</taxon>
        <taxon>Cellvibrionales</taxon>
        <taxon>Spongiibacteraceae</taxon>
        <taxon>BD1-7 clade</taxon>
    </lineage>
</organism>
<dbReference type="OrthoDB" id="4865570at2"/>
<gene>
    <name evidence="1" type="primary">hcp1_2</name>
    <name evidence="1" type="ORF">DPBNPPHM_03318</name>
</gene>
<proteinExistence type="predicted"/>
<evidence type="ECO:0000313" key="1">
    <source>
        <dbReference type="EMBL" id="CAA0095684.1"/>
    </source>
</evidence>
<protein>
    <submittedName>
        <fullName evidence="1">Protein hcp1</fullName>
    </submittedName>
</protein>
<dbReference type="NCBIfam" id="TIGR03344">
    <property type="entry name" value="VI_effect_Hcp1"/>
    <property type="match status" value="1"/>
</dbReference>
<dbReference type="EMBL" id="CACSII010000004">
    <property type="protein sequence ID" value="CAA0095684.1"/>
    <property type="molecule type" value="Genomic_DNA"/>
</dbReference>
<dbReference type="InterPro" id="IPR008514">
    <property type="entry name" value="T6SS_Hcp"/>
</dbReference>
<dbReference type="InterPro" id="IPR036624">
    <property type="entry name" value="Hcp1-lik_sf"/>
</dbReference>
<sequence length="161" mass="16901">MATDMFIKIDGVKGESVDSKHKDEIDILGWSWGISQSGSMQSSSGGGAGRANVQDLSFTKYTDKSTALLVDSSATGKHLKKAVITVRKAGEKPLEYLTVTLEDVMVSSVSLGGAEGNELLTENVTLNFAKYTIDYIPQSKKGAGGAAVSSSFDAAKNMAKG</sequence>
<dbReference type="InterPro" id="IPR053165">
    <property type="entry name" value="HSI-I_assembly_Hcp1"/>
</dbReference>
<dbReference type="Proteomes" id="UP000434580">
    <property type="component" value="Unassembled WGS sequence"/>
</dbReference>
<accession>A0A5S9NY18</accession>
<name>A0A5S9NY18_9GAMM</name>
<evidence type="ECO:0000313" key="2">
    <source>
        <dbReference type="Proteomes" id="UP000434580"/>
    </source>
</evidence>
<dbReference type="AlphaFoldDB" id="A0A5S9NY18"/>
<dbReference type="Gene3D" id="2.30.110.20">
    <property type="entry name" value="Hcp1-like"/>
    <property type="match status" value="1"/>
</dbReference>